<gene>
    <name evidence="6 8" type="primary">mnmE</name>
    <name evidence="6" type="synonym">trmE</name>
    <name evidence="8" type="ORF">H9797_06235</name>
</gene>
<keyword evidence="6" id="KW-0378">Hydrolase</keyword>
<comment type="function">
    <text evidence="6">Exhibits a very high intrinsic GTPase hydrolysis rate. Involved in the addition of a carboxymethylaminomethyl (cmnm) group at the wobble position (U34) of certain tRNAs, forming tRNA-cmnm(5)s(2)U34.</text>
</comment>
<evidence type="ECO:0000256" key="4">
    <source>
        <dbReference type="ARBA" id="ARBA00022958"/>
    </source>
</evidence>
<evidence type="ECO:0000313" key="9">
    <source>
        <dbReference type="Proteomes" id="UP000824221"/>
    </source>
</evidence>
<dbReference type="InterPro" id="IPR027266">
    <property type="entry name" value="TrmE/GcvT-like"/>
</dbReference>
<comment type="caution">
    <text evidence="8">The sequence shown here is derived from an EMBL/GenBank/DDBJ whole genome shotgun (WGS) entry which is preliminary data.</text>
</comment>
<dbReference type="PANTHER" id="PTHR42714">
    <property type="entry name" value="TRNA MODIFICATION GTPASE GTPBP3"/>
    <property type="match status" value="1"/>
</dbReference>
<feature type="binding site" evidence="6">
    <location>
        <begin position="197"/>
        <end position="203"/>
    </location>
    <ligand>
        <name>GTP</name>
        <dbReference type="ChEBI" id="CHEBI:37565"/>
    </ligand>
</feature>
<dbReference type="Gene3D" id="1.20.120.430">
    <property type="entry name" value="tRNA modification GTPase MnmE domain 2"/>
    <property type="match status" value="1"/>
</dbReference>
<evidence type="ECO:0000256" key="3">
    <source>
        <dbReference type="ARBA" id="ARBA00022741"/>
    </source>
</evidence>
<dbReference type="HAMAP" id="MF_00379">
    <property type="entry name" value="GTPase_MnmE"/>
    <property type="match status" value="1"/>
</dbReference>
<dbReference type="Gene3D" id="3.30.1360.120">
    <property type="entry name" value="Probable tRNA modification gtpase trme, domain 1"/>
    <property type="match status" value="1"/>
</dbReference>
<keyword evidence="4 6" id="KW-0630">Potassium</keyword>
<feature type="domain" description="TrmE-type G" evidence="7">
    <location>
        <begin position="168"/>
        <end position="309"/>
    </location>
</feature>
<dbReference type="Proteomes" id="UP000824221">
    <property type="component" value="Unassembled WGS sequence"/>
</dbReference>
<keyword evidence="6" id="KW-0460">Magnesium</keyword>
<dbReference type="InterPro" id="IPR005225">
    <property type="entry name" value="Small_GTP-bd"/>
</dbReference>
<feature type="binding site" evidence="6">
    <location>
        <begin position="222"/>
        <end position="225"/>
    </location>
    <ligand>
        <name>GTP</name>
        <dbReference type="ChEBI" id="CHEBI:37565"/>
    </ligand>
</feature>
<evidence type="ECO:0000256" key="6">
    <source>
        <dbReference type="HAMAP-Rule" id="MF_00379"/>
    </source>
</evidence>
<dbReference type="InterPro" id="IPR027417">
    <property type="entry name" value="P-loop_NTPase"/>
</dbReference>
<organism evidence="8 9">
    <name type="scientific">Candidatus Gallimonas gallistercoris</name>
    <dbReference type="NCBI Taxonomy" id="2838602"/>
    <lineage>
        <taxon>Bacteria</taxon>
        <taxon>Bacillati</taxon>
        <taxon>Bacillota</taxon>
        <taxon>Clostridia</taxon>
        <taxon>Candidatus Gallimonas</taxon>
    </lineage>
</organism>
<reference evidence="8" key="2">
    <citation type="submission" date="2021-04" db="EMBL/GenBank/DDBJ databases">
        <authorList>
            <person name="Gilroy R."/>
        </authorList>
    </citation>
    <scope>NUCLEOTIDE SEQUENCE</scope>
    <source>
        <strain evidence="8">CHK156-179</strain>
    </source>
</reference>
<dbReference type="CDD" id="cd04164">
    <property type="entry name" value="trmE"/>
    <property type="match status" value="1"/>
</dbReference>
<dbReference type="GO" id="GO:0005525">
    <property type="term" value="F:GTP binding"/>
    <property type="evidence" value="ECO:0007669"/>
    <property type="project" value="UniProtKB-UniRule"/>
</dbReference>
<keyword evidence="5 6" id="KW-0342">GTP-binding</keyword>
<keyword evidence="6" id="KW-0479">Metal-binding</keyword>
<dbReference type="GO" id="GO:0030488">
    <property type="term" value="P:tRNA methylation"/>
    <property type="evidence" value="ECO:0007669"/>
    <property type="project" value="TreeGrafter"/>
</dbReference>
<feature type="binding site" evidence="6">
    <location>
        <begin position="178"/>
        <end position="183"/>
    </location>
    <ligand>
        <name>GTP</name>
        <dbReference type="ChEBI" id="CHEBI:37565"/>
    </ligand>
</feature>
<comment type="similarity">
    <text evidence="1 6">Belongs to the TRAFAC class TrmE-Era-EngA-EngB-Septin-like GTPase superfamily. TrmE GTPase family.</text>
</comment>
<evidence type="ECO:0000256" key="1">
    <source>
        <dbReference type="ARBA" id="ARBA00011043"/>
    </source>
</evidence>
<name>A0A9D2H2W2_9FIRM</name>
<dbReference type="InterPro" id="IPR004520">
    <property type="entry name" value="GTPase_MnmE"/>
</dbReference>
<dbReference type="InterPro" id="IPR006073">
    <property type="entry name" value="GTP-bd"/>
</dbReference>
<dbReference type="Pfam" id="PF01926">
    <property type="entry name" value="MMR_HSR1"/>
    <property type="match status" value="1"/>
</dbReference>
<reference evidence="8" key="1">
    <citation type="journal article" date="2021" name="PeerJ">
        <title>Extensive microbial diversity within the chicken gut microbiome revealed by metagenomics and culture.</title>
        <authorList>
            <person name="Gilroy R."/>
            <person name="Ravi A."/>
            <person name="Getino M."/>
            <person name="Pursley I."/>
            <person name="Horton D.L."/>
            <person name="Alikhan N.F."/>
            <person name="Baker D."/>
            <person name="Gharbi K."/>
            <person name="Hall N."/>
            <person name="Watson M."/>
            <person name="Adriaenssens E.M."/>
            <person name="Foster-Nyarko E."/>
            <person name="Jarju S."/>
            <person name="Secka A."/>
            <person name="Antonio M."/>
            <person name="Oren A."/>
            <person name="Chaudhuri R.R."/>
            <person name="La Ragione R."/>
            <person name="Hildebrand F."/>
            <person name="Pallen M.J."/>
        </authorList>
    </citation>
    <scope>NUCLEOTIDE SEQUENCE</scope>
    <source>
        <strain evidence="8">CHK156-179</strain>
    </source>
</reference>
<dbReference type="InterPro" id="IPR027368">
    <property type="entry name" value="MnmE_dom2"/>
</dbReference>
<dbReference type="Pfam" id="PF12631">
    <property type="entry name" value="MnmE_helical"/>
    <property type="match status" value="1"/>
</dbReference>
<dbReference type="CDD" id="cd14858">
    <property type="entry name" value="TrmE_N"/>
    <property type="match status" value="1"/>
</dbReference>
<dbReference type="GO" id="GO:0003924">
    <property type="term" value="F:GTPase activity"/>
    <property type="evidence" value="ECO:0007669"/>
    <property type="project" value="UniProtKB-UniRule"/>
</dbReference>
<evidence type="ECO:0000256" key="2">
    <source>
        <dbReference type="ARBA" id="ARBA00022694"/>
    </source>
</evidence>
<feature type="binding site" evidence="6">
    <location>
        <position position="203"/>
    </location>
    <ligand>
        <name>Mg(2+)</name>
        <dbReference type="ChEBI" id="CHEBI:18420"/>
    </ligand>
</feature>
<evidence type="ECO:0000256" key="5">
    <source>
        <dbReference type="ARBA" id="ARBA00023134"/>
    </source>
</evidence>
<keyword evidence="3 6" id="KW-0547">Nucleotide-binding</keyword>
<dbReference type="InterPro" id="IPR025867">
    <property type="entry name" value="MnmE_helical"/>
</dbReference>
<dbReference type="PANTHER" id="PTHR42714:SF2">
    <property type="entry name" value="TRNA MODIFICATION GTPASE GTPBP3, MITOCHONDRIAL"/>
    <property type="match status" value="1"/>
</dbReference>
<dbReference type="AlphaFoldDB" id="A0A9D2H2W2"/>
<evidence type="ECO:0000313" key="8">
    <source>
        <dbReference type="EMBL" id="HJA02952.1"/>
    </source>
</evidence>
<feature type="binding site" evidence="6">
    <location>
        <position position="182"/>
    </location>
    <ligand>
        <name>Mg(2+)</name>
        <dbReference type="ChEBI" id="CHEBI:18420"/>
    </ligand>
</feature>
<keyword evidence="2 6" id="KW-0819">tRNA processing</keyword>
<proteinExistence type="inferred from homology"/>
<dbReference type="Gene3D" id="3.40.50.300">
    <property type="entry name" value="P-loop containing nucleotide triphosphate hydrolases"/>
    <property type="match status" value="1"/>
</dbReference>
<accession>A0A9D2H2W2</accession>
<dbReference type="GO" id="GO:0002098">
    <property type="term" value="P:tRNA wobble uridine modification"/>
    <property type="evidence" value="ECO:0007669"/>
    <property type="project" value="TreeGrafter"/>
</dbReference>
<protein>
    <recommendedName>
        <fullName evidence="6">tRNA modification GTPase MnmE</fullName>
        <ecNumber evidence="6">3.6.-.-</ecNumber>
    </recommendedName>
</protein>
<comment type="caution">
    <text evidence="6">Lacks conserved residue(s) required for the propagation of feature annotation.</text>
</comment>
<dbReference type="GO" id="GO:0046872">
    <property type="term" value="F:metal ion binding"/>
    <property type="evidence" value="ECO:0007669"/>
    <property type="project" value="UniProtKB-KW"/>
</dbReference>
<comment type="cofactor">
    <cofactor evidence="6">
        <name>K(+)</name>
        <dbReference type="ChEBI" id="CHEBI:29103"/>
    </cofactor>
    <text evidence="6">Binds 1 potassium ion per subunit.</text>
</comment>
<comment type="subcellular location">
    <subcellularLocation>
        <location evidence="6">Cytoplasm</location>
    </subcellularLocation>
</comment>
<dbReference type="InterPro" id="IPR018948">
    <property type="entry name" value="GTP-bd_TrmE_N"/>
</dbReference>
<dbReference type="SUPFAM" id="SSF52540">
    <property type="entry name" value="P-loop containing nucleoside triphosphate hydrolases"/>
    <property type="match status" value="1"/>
</dbReference>
<dbReference type="Pfam" id="PF10396">
    <property type="entry name" value="TrmE_N"/>
    <property type="match status" value="1"/>
</dbReference>
<dbReference type="NCBIfam" id="TIGR00450">
    <property type="entry name" value="mnmE_trmE_thdF"/>
    <property type="match status" value="1"/>
</dbReference>
<comment type="subunit">
    <text evidence="6">Homodimer. Heterotetramer of two MnmE and two MnmG subunits.</text>
</comment>
<sequence>MYPGRIDCGTFSDFGMCVCFRAPHSFTGEDVVEFHCHGGIEIPRAVYRRTLELGARPAESGEFTRRAFLNGKLSLSAAEGLGEMIGARSEAQAKAGYLLYGEKLTRQAKGLQNILKECLARVDADVDYPEEDLSAVSGEEIEARLQEVEKALSALLKQYRAGKRIRDGVNVALCGKPNAGKSSLLNALLGYDRAIVSSEAGTTRDAVEGTLELHGVLFLLTDTAGLREGAGEIEREGIRRAHAAMERADVIVWVREDEELPPALPEGAELIVVGSKSDVRREKDCDINVSSVTGEGIQELKQLIFERGFGKQNDSVYLMEERHYRAVEEAKEAVLAARSAILKGLPAELYAEDLKRAYEALGLLSGETATEEIISEIFSKFCVGK</sequence>
<dbReference type="GO" id="GO:0005829">
    <property type="term" value="C:cytosol"/>
    <property type="evidence" value="ECO:0007669"/>
    <property type="project" value="TreeGrafter"/>
</dbReference>
<dbReference type="InterPro" id="IPR031168">
    <property type="entry name" value="G_TrmE"/>
</dbReference>
<dbReference type="PROSITE" id="PS51709">
    <property type="entry name" value="G_TRME"/>
    <property type="match status" value="1"/>
</dbReference>
<keyword evidence="6" id="KW-0963">Cytoplasm</keyword>
<dbReference type="NCBIfam" id="TIGR00231">
    <property type="entry name" value="small_GTP"/>
    <property type="match status" value="1"/>
</dbReference>
<dbReference type="PRINTS" id="PR00326">
    <property type="entry name" value="GTP1OBG"/>
</dbReference>
<dbReference type="EMBL" id="DXAJ01000094">
    <property type="protein sequence ID" value="HJA02952.1"/>
    <property type="molecule type" value="Genomic_DNA"/>
</dbReference>
<dbReference type="EC" id="3.6.-.-" evidence="6"/>
<evidence type="ECO:0000259" key="7">
    <source>
        <dbReference type="PROSITE" id="PS51709"/>
    </source>
</evidence>